<dbReference type="EMBL" id="NPIC01000012">
    <property type="protein sequence ID" value="RDL31336.1"/>
    <property type="molecule type" value="Genomic_DNA"/>
</dbReference>
<dbReference type="UniPathway" id="UPA00823">
    <property type="reaction ID" value="UER00788"/>
</dbReference>
<evidence type="ECO:0000313" key="10">
    <source>
        <dbReference type="Proteomes" id="UP000254866"/>
    </source>
</evidence>
<dbReference type="EC" id="3.1.3.25" evidence="8"/>
<dbReference type="InterPro" id="IPR020550">
    <property type="entry name" value="Inositol_monophosphatase_CS"/>
</dbReference>
<feature type="binding site" evidence="7">
    <location>
        <position position="51"/>
    </location>
    <ligand>
        <name>Mg(2+)</name>
        <dbReference type="ChEBI" id="CHEBI:18420"/>
        <label>1</label>
        <note>catalytic</note>
    </ligand>
</feature>
<evidence type="ECO:0000313" key="9">
    <source>
        <dbReference type="EMBL" id="RDL31336.1"/>
    </source>
</evidence>
<comment type="cofactor">
    <cofactor evidence="2 7 8">
        <name>Mg(2+)</name>
        <dbReference type="ChEBI" id="CHEBI:18420"/>
    </cofactor>
</comment>
<comment type="similarity">
    <text evidence="3 8">Belongs to the inositol monophosphatase superfamily.</text>
</comment>
<dbReference type="PROSITE" id="PS00629">
    <property type="entry name" value="IMP_1"/>
    <property type="match status" value="1"/>
</dbReference>
<feature type="binding site" evidence="7">
    <location>
        <position position="70"/>
    </location>
    <ligand>
        <name>Mg(2+)</name>
        <dbReference type="ChEBI" id="CHEBI:18420"/>
        <label>1</label>
        <note>catalytic</note>
    </ligand>
</feature>
<keyword evidence="6 7" id="KW-0460">Magnesium</keyword>
<dbReference type="GO" id="GO:0046872">
    <property type="term" value="F:metal ion binding"/>
    <property type="evidence" value="ECO:0007669"/>
    <property type="project" value="UniProtKB-KW"/>
</dbReference>
<keyword evidence="10" id="KW-1185">Reference proteome</keyword>
<dbReference type="GO" id="GO:0007165">
    <property type="term" value="P:signal transduction"/>
    <property type="evidence" value="ECO:0007669"/>
    <property type="project" value="TreeGrafter"/>
</dbReference>
<comment type="caution">
    <text evidence="9">The sequence shown here is derived from an EMBL/GenBank/DDBJ whole genome shotgun (WGS) entry which is preliminary data.</text>
</comment>
<dbReference type="GeneID" id="43602394"/>
<evidence type="ECO:0000256" key="1">
    <source>
        <dbReference type="ARBA" id="ARBA00001033"/>
    </source>
</evidence>
<dbReference type="STRING" id="2656787.A0A370TBC9"/>
<keyword evidence="4 7" id="KW-0479">Metal-binding</keyword>
<dbReference type="GO" id="GO:0046854">
    <property type="term" value="P:phosphatidylinositol phosphate biosynthetic process"/>
    <property type="evidence" value="ECO:0007669"/>
    <property type="project" value="InterPro"/>
</dbReference>
<dbReference type="Proteomes" id="UP000254866">
    <property type="component" value="Unassembled WGS sequence"/>
</dbReference>
<evidence type="ECO:0000256" key="4">
    <source>
        <dbReference type="ARBA" id="ARBA00022723"/>
    </source>
</evidence>
<dbReference type="InterPro" id="IPR033942">
    <property type="entry name" value="IMPase"/>
</dbReference>
<dbReference type="PANTHER" id="PTHR20854">
    <property type="entry name" value="INOSITOL MONOPHOSPHATASE"/>
    <property type="match status" value="1"/>
</dbReference>
<evidence type="ECO:0000256" key="3">
    <source>
        <dbReference type="ARBA" id="ARBA00009759"/>
    </source>
</evidence>
<reference evidence="9 10" key="1">
    <citation type="journal article" date="2018" name="IMA Fungus">
        <title>IMA Genome-F 9: Draft genome sequence of Annulohypoxylon stygium, Aspergillus mulundensis, Berkeleyomyces basicola (syn. Thielaviopsis basicola), Ceratocystis smalleyi, two Cercospora beticola strains, Coleophoma cylindrospora, Fusarium fracticaudum, Phialophora cf. hyalina, and Morchella septimelata.</title>
        <authorList>
            <person name="Wingfield B.D."/>
            <person name="Bills G.F."/>
            <person name="Dong Y."/>
            <person name="Huang W."/>
            <person name="Nel W.J."/>
            <person name="Swalarsk-Parry B.S."/>
            <person name="Vaghefi N."/>
            <person name="Wilken P.M."/>
            <person name="An Z."/>
            <person name="de Beer Z.W."/>
            <person name="De Vos L."/>
            <person name="Chen L."/>
            <person name="Duong T.A."/>
            <person name="Gao Y."/>
            <person name="Hammerbacher A."/>
            <person name="Kikkert J.R."/>
            <person name="Li Y."/>
            <person name="Li H."/>
            <person name="Li K."/>
            <person name="Li Q."/>
            <person name="Liu X."/>
            <person name="Ma X."/>
            <person name="Naidoo K."/>
            <person name="Pethybridge S.J."/>
            <person name="Sun J."/>
            <person name="Steenkamp E.T."/>
            <person name="van der Nest M.A."/>
            <person name="van Wyk S."/>
            <person name="Wingfield M.J."/>
            <person name="Xiong C."/>
            <person name="Yue Q."/>
            <person name="Zhang X."/>
        </authorList>
    </citation>
    <scope>NUCLEOTIDE SEQUENCE [LARGE SCALE GENOMIC DNA]</scope>
    <source>
        <strain evidence="9 10">BP 5553</strain>
    </source>
</reference>
<gene>
    <name evidence="9" type="ORF">BP5553_09545</name>
</gene>
<dbReference type="PRINTS" id="PR00377">
    <property type="entry name" value="IMPHPHTASES"/>
</dbReference>
<name>A0A370TBC9_9HELO</name>
<dbReference type="FunFam" id="3.30.540.10:FF:000004">
    <property type="entry name" value="Inositol-1-monophosphatase"/>
    <property type="match status" value="1"/>
</dbReference>
<organism evidence="9 10">
    <name type="scientific">Venustampulla echinocandica</name>
    <dbReference type="NCBI Taxonomy" id="2656787"/>
    <lineage>
        <taxon>Eukaryota</taxon>
        <taxon>Fungi</taxon>
        <taxon>Dikarya</taxon>
        <taxon>Ascomycota</taxon>
        <taxon>Pezizomycotina</taxon>
        <taxon>Leotiomycetes</taxon>
        <taxon>Helotiales</taxon>
        <taxon>Pleuroascaceae</taxon>
        <taxon>Venustampulla</taxon>
    </lineage>
</organism>
<dbReference type="Gene3D" id="3.30.540.10">
    <property type="entry name" value="Fructose-1,6-Bisphosphatase, subunit A, domain 1"/>
    <property type="match status" value="1"/>
</dbReference>
<comment type="catalytic activity">
    <reaction evidence="1 8">
        <text>a myo-inositol phosphate + H2O = myo-inositol + phosphate</text>
        <dbReference type="Rhea" id="RHEA:24056"/>
        <dbReference type="ChEBI" id="CHEBI:15377"/>
        <dbReference type="ChEBI" id="CHEBI:17268"/>
        <dbReference type="ChEBI" id="CHEBI:43474"/>
        <dbReference type="ChEBI" id="CHEBI:84139"/>
        <dbReference type="EC" id="3.1.3.25"/>
    </reaction>
</comment>
<keyword evidence="5 8" id="KW-0378">Hydrolase</keyword>
<protein>
    <recommendedName>
        <fullName evidence="8">Inositol-1-monophosphatase</fullName>
        <ecNumber evidence="8">3.1.3.25</ecNumber>
    </recommendedName>
</protein>
<dbReference type="GO" id="GO:0006021">
    <property type="term" value="P:inositol biosynthetic process"/>
    <property type="evidence" value="ECO:0007669"/>
    <property type="project" value="UniProtKB-UniPathway"/>
</dbReference>
<sequence>MADINLQEISDLLANHNYIAADLVTETDRAVEKMVSNRLLSAHPTFSFIGEETYVPGQTELTDAPTFIVDPVDGTTNFVHAFPAFCISLGFTVHKLPTVGVIYNPFLDELYTGIKGQGSFVTRHGGGKLRLPLKKEPEPLKDLSTCLVGAEWGSDRSGNNFDLKCKVFSKLAATKENGGAMVHSLRCMGSAALNLAAVAAGQQDVYWEGGPWAWDVAAGWCILVEAGGIMVGGNPGDWAPAVDGRCYMAVRGAPSGQKQIVEELWSVVGDGKLKY</sequence>
<accession>A0A370TBC9</accession>
<dbReference type="GO" id="GO:0008934">
    <property type="term" value="F:inositol monophosphate 1-phosphatase activity"/>
    <property type="evidence" value="ECO:0007669"/>
    <property type="project" value="InterPro"/>
</dbReference>
<evidence type="ECO:0000256" key="6">
    <source>
        <dbReference type="ARBA" id="ARBA00022842"/>
    </source>
</evidence>
<comment type="pathway">
    <text evidence="8">Polyol metabolism; myo-inositol biosynthesis; myo-inositol from D-glucose 6-phosphate: step 2/2.</text>
</comment>
<proteinExistence type="inferred from homology"/>
<feature type="binding site" evidence="7">
    <location>
        <position position="73"/>
    </location>
    <ligand>
        <name>Mg(2+)</name>
        <dbReference type="ChEBI" id="CHEBI:18420"/>
        <label>1</label>
        <note>catalytic</note>
    </ligand>
</feature>
<evidence type="ECO:0000256" key="8">
    <source>
        <dbReference type="RuleBase" id="RU364068"/>
    </source>
</evidence>
<evidence type="ECO:0000256" key="5">
    <source>
        <dbReference type="ARBA" id="ARBA00022801"/>
    </source>
</evidence>
<dbReference type="Pfam" id="PF00459">
    <property type="entry name" value="Inositol_P"/>
    <property type="match status" value="1"/>
</dbReference>
<dbReference type="SUPFAM" id="SSF56655">
    <property type="entry name" value="Carbohydrate phosphatase"/>
    <property type="match status" value="1"/>
</dbReference>
<dbReference type="OrthoDB" id="10254945at2759"/>
<dbReference type="InterPro" id="IPR000760">
    <property type="entry name" value="Inositol_monophosphatase-like"/>
</dbReference>
<dbReference type="RefSeq" id="XP_031865467.1">
    <property type="nucleotide sequence ID" value="XM_032018168.1"/>
</dbReference>
<dbReference type="PROSITE" id="PS00630">
    <property type="entry name" value="IMP_2"/>
    <property type="match status" value="1"/>
</dbReference>
<dbReference type="CDD" id="cd01639">
    <property type="entry name" value="IMPase"/>
    <property type="match status" value="1"/>
</dbReference>
<feature type="binding site" evidence="7">
    <location>
        <position position="215"/>
    </location>
    <ligand>
        <name>Mg(2+)</name>
        <dbReference type="ChEBI" id="CHEBI:18420"/>
        <label>1</label>
        <note>catalytic</note>
    </ligand>
</feature>
<evidence type="ECO:0000256" key="2">
    <source>
        <dbReference type="ARBA" id="ARBA00001946"/>
    </source>
</evidence>
<dbReference type="PANTHER" id="PTHR20854:SF4">
    <property type="entry name" value="INOSITOL-1-MONOPHOSPHATASE-RELATED"/>
    <property type="match status" value="1"/>
</dbReference>
<evidence type="ECO:0000256" key="7">
    <source>
        <dbReference type="PIRSR" id="PIRSR600760-2"/>
    </source>
</evidence>
<dbReference type="AlphaFoldDB" id="A0A370TBC9"/>
<dbReference type="Gene3D" id="3.40.190.80">
    <property type="match status" value="1"/>
</dbReference>
<dbReference type="InterPro" id="IPR020583">
    <property type="entry name" value="Inositol_monoP_metal-BS"/>
</dbReference>
<dbReference type="FunFam" id="3.40.190.80:FF:000012">
    <property type="entry name" value="Inositol-1-monophosphatase"/>
    <property type="match status" value="1"/>
</dbReference>